<dbReference type="CDD" id="cd00093">
    <property type="entry name" value="HTH_XRE"/>
    <property type="match status" value="1"/>
</dbReference>
<accession>A0A927ZQY6</accession>
<dbReference type="SUPFAM" id="SSF47413">
    <property type="entry name" value="lambda repressor-like DNA-binding domains"/>
    <property type="match status" value="1"/>
</dbReference>
<dbReference type="GO" id="GO:0003677">
    <property type="term" value="F:DNA binding"/>
    <property type="evidence" value="ECO:0007669"/>
    <property type="project" value="InterPro"/>
</dbReference>
<reference evidence="2" key="1">
    <citation type="submission" date="2019-04" db="EMBL/GenBank/DDBJ databases">
        <title>Evolution of Biomass-Degrading Anaerobic Consortia Revealed by Metagenomics.</title>
        <authorList>
            <person name="Peng X."/>
        </authorList>
    </citation>
    <scope>NUCLEOTIDE SEQUENCE</scope>
    <source>
        <strain evidence="2">SIG254</strain>
    </source>
</reference>
<proteinExistence type="predicted"/>
<dbReference type="EMBL" id="SVCM01000198">
    <property type="protein sequence ID" value="MBE6061815.1"/>
    <property type="molecule type" value="Genomic_DNA"/>
</dbReference>
<organism evidence="2 3">
    <name type="scientific">Clostridium sulfidigenes</name>
    <dbReference type="NCBI Taxonomy" id="318464"/>
    <lineage>
        <taxon>Bacteria</taxon>
        <taxon>Bacillati</taxon>
        <taxon>Bacillota</taxon>
        <taxon>Clostridia</taxon>
        <taxon>Eubacteriales</taxon>
        <taxon>Clostridiaceae</taxon>
        <taxon>Clostridium</taxon>
    </lineage>
</organism>
<evidence type="ECO:0000259" key="1">
    <source>
        <dbReference type="PROSITE" id="PS50943"/>
    </source>
</evidence>
<evidence type="ECO:0000313" key="3">
    <source>
        <dbReference type="Proteomes" id="UP000768462"/>
    </source>
</evidence>
<evidence type="ECO:0000313" key="2">
    <source>
        <dbReference type="EMBL" id="MBE6061815.1"/>
    </source>
</evidence>
<sequence>MEFIDDRGNVPTLKKSQINECKKVQLTFSEQVKILLDRKNMTVSSLADALGVSRQNLSNRLKTNNFDTDWMQKIADALGTKIIVKFD</sequence>
<dbReference type="Gene3D" id="1.10.260.40">
    <property type="entry name" value="lambda repressor-like DNA-binding domains"/>
    <property type="match status" value="1"/>
</dbReference>
<dbReference type="Pfam" id="PF13443">
    <property type="entry name" value="HTH_26"/>
    <property type="match status" value="1"/>
</dbReference>
<dbReference type="AlphaFoldDB" id="A0A927ZQY6"/>
<gene>
    <name evidence="2" type="ORF">E7215_16875</name>
</gene>
<protein>
    <submittedName>
        <fullName evidence="2">Helix-turn-helix transcriptional regulator</fullName>
    </submittedName>
</protein>
<feature type="domain" description="HTH cro/C1-type" evidence="1">
    <location>
        <begin position="32"/>
        <end position="86"/>
    </location>
</feature>
<name>A0A927ZQY6_9CLOT</name>
<dbReference type="SMART" id="SM00530">
    <property type="entry name" value="HTH_XRE"/>
    <property type="match status" value="1"/>
</dbReference>
<dbReference type="InterPro" id="IPR010982">
    <property type="entry name" value="Lambda_DNA-bd_dom_sf"/>
</dbReference>
<comment type="caution">
    <text evidence="2">The sequence shown here is derived from an EMBL/GenBank/DDBJ whole genome shotgun (WGS) entry which is preliminary data.</text>
</comment>
<dbReference type="Proteomes" id="UP000768462">
    <property type="component" value="Unassembled WGS sequence"/>
</dbReference>
<dbReference type="InterPro" id="IPR001387">
    <property type="entry name" value="Cro/C1-type_HTH"/>
</dbReference>
<dbReference type="PROSITE" id="PS50943">
    <property type="entry name" value="HTH_CROC1"/>
    <property type="match status" value="1"/>
</dbReference>